<evidence type="ECO:0000313" key="2">
    <source>
        <dbReference type="Proteomes" id="UP000799423"/>
    </source>
</evidence>
<evidence type="ECO:0000313" key="1">
    <source>
        <dbReference type="EMBL" id="KAF2855100.1"/>
    </source>
</evidence>
<gene>
    <name evidence="1" type="ORF">T440DRAFT_203952</name>
</gene>
<keyword evidence="2" id="KW-1185">Reference proteome</keyword>
<protein>
    <submittedName>
        <fullName evidence="1">Uncharacterized protein</fullName>
    </submittedName>
</protein>
<reference evidence="1" key="1">
    <citation type="submission" date="2020-01" db="EMBL/GenBank/DDBJ databases">
        <authorList>
            <consortium name="DOE Joint Genome Institute"/>
            <person name="Haridas S."/>
            <person name="Albert R."/>
            <person name="Binder M."/>
            <person name="Bloem J."/>
            <person name="Labutti K."/>
            <person name="Salamov A."/>
            <person name="Andreopoulos B."/>
            <person name="Baker S.E."/>
            <person name="Barry K."/>
            <person name="Bills G."/>
            <person name="Bluhm B.H."/>
            <person name="Cannon C."/>
            <person name="Castanera R."/>
            <person name="Culley D.E."/>
            <person name="Daum C."/>
            <person name="Ezra D."/>
            <person name="Gonzalez J.B."/>
            <person name="Henrissat B."/>
            <person name="Kuo A."/>
            <person name="Liang C."/>
            <person name="Lipzen A."/>
            <person name="Lutzoni F."/>
            <person name="Magnuson J."/>
            <person name="Mondo S."/>
            <person name="Nolan M."/>
            <person name="Ohm R."/>
            <person name="Pangilinan J."/>
            <person name="Park H.-J."/>
            <person name="Ramirez L."/>
            <person name="Alfaro M."/>
            <person name="Sun H."/>
            <person name="Tritt A."/>
            <person name="Yoshinaga Y."/>
            <person name="Zwiers L.-H."/>
            <person name="Turgeon B.G."/>
            <person name="Goodwin S.B."/>
            <person name="Spatafora J.W."/>
            <person name="Crous P.W."/>
            <person name="Grigoriev I.V."/>
        </authorList>
    </citation>
    <scope>NUCLEOTIDE SEQUENCE</scope>
    <source>
        <strain evidence="1">IPT5</strain>
    </source>
</reference>
<dbReference type="Proteomes" id="UP000799423">
    <property type="component" value="Unassembled WGS sequence"/>
</dbReference>
<name>A0A6A7BI30_9PLEO</name>
<dbReference type="AlphaFoldDB" id="A0A6A7BI30"/>
<sequence length="170" mass="19372">MKLQRSWFSAHPTVAVDTEGDGEHGMSTLARPRGRWNSGERPVMAVTSMYHRMRAAIPSLCVCTGRHVYTYGTLYYMTDYVRSTYVQYTEYTATSFGRGRGHERVQPRPRETWRCRNRGVAVVLSRVWGPRCGRGGLWLPHAAVPEPEYEALLCQVIAGDQDDCRLHHSP</sequence>
<dbReference type="EMBL" id="MU006291">
    <property type="protein sequence ID" value="KAF2855100.1"/>
    <property type="molecule type" value="Genomic_DNA"/>
</dbReference>
<accession>A0A6A7BI30</accession>
<organism evidence="1 2">
    <name type="scientific">Plenodomus tracheiphilus IPT5</name>
    <dbReference type="NCBI Taxonomy" id="1408161"/>
    <lineage>
        <taxon>Eukaryota</taxon>
        <taxon>Fungi</taxon>
        <taxon>Dikarya</taxon>
        <taxon>Ascomycota</taxon>
        <taxon>Pezizomycotina</taxon>
        <taxon>Dothideomycetes</taxon>
        <taxon>Pleosporomycetidae</taxon>
        <taxon>Pleosporales</taxon>
        <taxon>Pleosporineae</taxon>
        <taxon>Leptosphaeriaceae</taxon>
        <taxon>Plenodomus</taxon>
    </lineage>
</organism>
<proteinExistence type="predicted"/>